<proteinExistence type="predicted"/>
<gene>
    <name evidence="1" type="ORF">SO802_015354</name>
</gene>
<dbReference type="AlphaFoldDB" id="A0AAW2CVJ8"/>
<protein>
    <submittedName>
        <fullName evidence="1">Uncharacterized protein</fullName>
    </submittedName>
</protein>
<dbReference type="EMBL" id="JAZDWU010000005">
    <property type="protein sequence ID" value="KAL0001573.1"/>
    <property type="molecule type" value="Genomic_DNA"/>
</dbReference>
<name>A0AAW2CVJ8_9ROSI</name>
<evidence type="ECO:0000313" key="2">
    <source>
        <dbReference type="Proteomes" id="UP001459277"/>
    </source>
</evidence>
<organism evidence="1 2">
    <name type="scientific">Lithocarpus litseifolius</name>
    <dbReference type="NCBI Taxonomy" id="425828"/>
    <lineage>
        <taxon>Eukaryota</taxon>
        <taxon>Viridiplantae</taxon>
        <taxon>Streptophyta</taxon>
        <taxon>Embryophyta</taxon>
        <taxon>Tracheophyta</taxon>
        <taxon>Spermatophyta</taxon>
        <taxon>Magnoliopsida</taxon>
        <taxon>eudicotyledons</taxon>
        <taxon>Gunneridae</taxon>
        <taxon>Pentapetalae</taxon>
        <taxon>rosids</taxon>
        <taxon>fabids</taxon>
        <taxon>Fagales</taxon>
        <taxon>Fagaceae</taxon>
        <taxon>Lithocarpus</taxon>
    </lineage>
</organism>
<accession>A0AAW2CVJ8</accession>
<dbReference type="Proteomes" id="UP001459277">
    <property type="component" value="Unassembled WGS sequence"/>
</dbReference>
<comment type="caution">
    <text evidence="1">The sequence shown here is derived from an EMBL/GenBank/DDBJ whole genome shotgun (WGS) entry which is preliminary data.</text>
</comment>
<evidence type="ECO:0000313" key="1">
    <source>
        <dbReference type="EMBL" id="KAL0001573.1"/>
    </source>
</evidence>
<keyword evidence="2" id="KW-1185">Reference proteome</keyword>
<reference evidence="1 2" key="1">
    <citation type="submission" date="2024-01" db="EMBL/GenBank/DDBJ databases">
        <title>A telomere-to-telomere, gap-free genome of sweet tea (Lithocarpus litseifolius).</title>
        <authorList>
            <person name="Zhou J."/>
        </authorList>
    </citation>
    <scope>NUCLEOTIDE SEQUENCE [LARGE SCALE GENOMIC DNA]</scope>
    <source>
        <strain evidence="1">Zhou-2022a</strain>
        <tissue evidence="1">Leaf</tissue>
    </source>
</reference>
<sequence length="110" mass="12467">MPRHGYEASRAVTLIPRDMIGPLVTGVVEQVMEAMHALVYFECWDVHGDMKRVPKESTQGGYSDGLERRTGFSFGWWSQLTKYAAKNGARSLCLARQLLQTTWTPHAPRE</sequence>